<reference evidence="1 3" key="1">
    <citation type="submission" date="2016-05" db="EMBL/GenBank/DDBJ databases">
        <authorList>
            <person name="Gu J."/>
        </authorList>
    </citation>
    <scope>NUCLEOTIDE SEQUENCE [LARGE SCALE GENOMIC DNA]</scope>
    <source>
        <strain evidence="1 3">ACCC40021</strain>
    </source>
</reference>
<organism evidence="2 4">
    <name type="scientific">Streptomyces alfalfae</name>
    <dbReference type="NCBI Taxonomy" id="1642299"/>
    <lineage>
        <taxon>Bacteria</taxon>
        <taxon>Bacillati</taxon>
        <taxon>Actinomycetota</taxon>
        <taxon>Actinomycetes</taxon>
        <taxon>Kitasatosporales</taxon>
        <taxon>Streptomycetaceae</taxon>
        <taxon>Streptomyces</taxon>
    </lineage>
</organism>
<evidence type="ECO:0008006" key="5">
    <source>
        <dbReference type="Google" id="ProtNLM"/>
    </source>
</evidence>
<sequence>MPVRAEWQECRESAREDGLVPALTLLGRALSPGALPRGPGGHAVVPRALLEENAAQRAEAAPHVPAPLLGEETGLAVLAPPAGGAQEPPLPEAWRTGLVWLRLGASEALRDACVAYLAGRESEGTALLMKQMVKGTLAEVLIEHLEIEGALGEGPGGDAVRRLQEQITRTDRTILRLLGAHGFTGDGPGRDAYVSELLADVYATAGDAREETP</sequence>
<dbReference type="InterPro" id="IPR036250">
    <property type="entry name" value="AcylCo_DH-like_C"/>
</dbReference>
<dbReference type="KEGG" id="ssia:A7J05_16550"/>
<dbReference type="EMBL" id="CP015588">
    <property type="protein sequence ID" value="APY87128.1"/>
    <property type="molecule type" value="Genomic_DNA"/>
</dbReference>
<dbReference type="GO" id="GO:0016627">
    <property type="term" value="F:oxidoreductase activity, acting on the CH-CH group of donors"/>
    <property type="evidence" value="ECO:0007669"/>
    <property type="project" value="InterPro"/>
</dbReference>
<keyword evidence="3" id="KW-1185">Reference proteome</keyword>
<dbReference type="Proteomes" id="UP000187191">
    <property type="component" value="Chromosome"/>
</dbReference>
<dbReference type="AlphaFoldDB" id="A0A1P8THL0"/>
<dbReference type="Proteomes" id="UP000596130">
    <property type="component" value="Chromosome"/>
</dbReference>
<evidence type="ECO:0000313" key="3">
    <source>
        <dbReference type="Proteomes" id="UP000187191"/>
    </source>
</evidence>
<protein>
    <recommendedName>
        <fullName evidence="5">Acyl-CoA dehydrogenase</fullName>
    </recommendedName>
</protein>
<evidence type="ECO:0000313" key="2">
    <source>
        <dbReference type="EMBL" id="QQC90606.1"/>
    </source>
</evidence>
<evidence type="ECO:0000313" key="4">
    <source>
        <dbReference type="Proteomes" id="UP000596130"/>
    </source>
</evidence>
<gene>
    <name evidence="1" type="ORF">A7J05_16550</name>
    <name evidence="2" type="ORF">I8755_21000</name>
</gene>
<accession>A0A1P8THL0</accession>
<dbReference type="SUPFAM" id="SSF47203">
    <property type="entry name" value="Acyl-CoA dehydrogenase C-terminal domain-like"/>
    <property type="match status" value="1"/>
</dbReference>
<dbReference type="OrthoDB" id="3478937at2"/>
<proteinExistence type="predicted"/>
<evidence type="ECO:0000313" key="1">
    <source>
        <dbReference type="EMBL" id="APY87128.1"/>
    </source>
</evidence>
<dbReference type="EMBL" id="CP065959">
    <property type="protein sequence ID" value="QQC90606.1"/>
    <property type="molecule type" value="Genomic_DNA"/>
</dbReference>
<reference evidence="2 4" key="2">
    <citation type="submission" date="2020-12" db="EMBL/GenBank/DDBJ databases">
        <title>Identification and biosynthesis of polyene macrolides produced by Streptomyces alfalfae Men-myco-93-63.</title>
        <authorList>
            <person name="Liu D."/>
            <person name="Li Y."/>
            <person name="Liu L."/>
            <person name="Han X."/>
            <person name="Shen F."/>
        </authorList>
    </citation>
    <scope>NUCLEOTIDE SEQUENCE [LARGE SCALE GENOMIC DNA]</scope>
    <source>
        <strain evidence="2 4">Men-myco-93-63</strain>
    </source>
</reference>
<dbReference type="RefSeq" id="WP_076685148.1">
    <property type="nucleotide sequence ID" value="NZ_CP015588.1"/>
</dbReference>
<name>A0A1P8THL0_9ACTN</name>